<keyword evidence="2" id="KW-1133">Transmembrane helix</keyword>
<feature type="transmembrane region" description="Helical" evidence="2">
    <location>
        <begin position="333"/>
        <end position="353"/>
    </location>
</feature>
<dbReference type="Pfam" id="PF19877">
    <property type="entry name" value="DUF6350"/>
    <property type="match status" value="1"/>
</dbReference>
<reference evidence="3 4" key="1">
    <citation type="submission" date="2020-07" db="EMBL/GenBank/DDBJ databases">
        <title>Sequencing the genomes of 1000 actinobacteria strains.</title>
        <authorList>
            <person name="Klenk H.-P."/>
        </authorList>
    </citation>
    <scope>NUCLEOTIDE SEQUENCE [LARGE SCALE GENOMIC DNA]</scope>
    <source>
        <strain evidence="3 4">DSM 23871</strain>
    </source>
</reference>
<gene>
    <name evidence="3" type="ORF">BJ963_001889</name>
</gene>
<evidence type="ECO:0000256" key="1">
    <source>
        <dbReference type="SAM" id="MobiDB-lite"/>
    </source>
</evidence>
<feature type="transmembrane region" description="Helical" evidence="2">
    <location>
        <begin position="407"/>
        <end position="428"/>
    </location>
</feature>
<dbReference type="EMBL" id="JACCBJ010000001">
    <property type="protein sequence ID" value="NYD74370.1"/>
    <property type="molecule type" value="Genomic_DNA"/>
</dbReference>
<feature type="transmembrane region" description="Helical" evidence="2">
    <location>
        <begin position="114"/>
        <end position="136"/>
    </location>
</feature>
<feature type="transmembrane region" description="Helical" evidence="2">
    <location>
        <begin position="232"/>
        <end position="253"/>
    </location>
</feature>
<feature type="transmembrane region" description="Helical" evidence="2">
    <location>
        <begin position="7"/>
        <end position="35"/>
    </location>
</feature>
<feature type="transmembrane region" description="Helical" evidence="2">
    <location>
        <begin position="273"/>
        <end position="296"/>
    </location>
</feature>
<feature type="transmembrane region" description="Helical" evidence="2">
    <location>
        <begin position="148"/>
        <end position="168"/>
    </location>
</feature>
<feature type="transmembrane region" description="Helical" evidence="2">
    <location>
        <begin position="365"/>
        <end position="387"/>
    </location>
</feature>
<dbReference type="RefSeq" id="WP_179456219.1">
    <property type="nucleotide sequence ID" value="NZ_BAAAPX010000001.1"/>
</dbReference>
<evidence type="ECO:0008006" key="5">
    <source>
        <dbReference type="Google" id="ProtNLM"/>
    </source>
</evidence>
<feature type="transmembrane region" description="Helical" evidence="2">
    <location>
        <begin position="81"/>
        <end position="102"/>
    </location>
</feature>
<proteinExistence type="predicted"/>
<sequence>MSRTTVALLAALEALIVAAIGIGICLVPITILWAAQYQLGADFTVVWRSAADVWLVGHGVNLTVSLDPQTVAQLGLPGAAVPFQVTIALLGFAALTAGLGVRTGMRAAETDQRLVGALSALVTFAVISTLVVLTAGSPMVQSSIWQGIVLPPFVYGVGIAAGFGFAALRGGAFSETPRSSPDDRDATGAFDGGSGGPTSGRTAAPAVLAVLRTATAPIPGALRTGAGAALRAGTAATAIVIGVAALVVALLIFGNYGSIISLYEQLQTGVAGGAALTIGQLAVIPNVVVWMASWLVGPGFALGTGSSVSPIGTALGPVPGLPIFGIIPAGGWSFGLVGVVVPILAGFVSGVLVRSRTAVRGLDGLRALLLIAVGIGAVAGIQLGLLAWWSSGALGPGRLHDVGPNPWIVAGLAAAEVAVASAIGLAAAGRGRR</sequence>
<keyword evidence="2" id="KW-0812">Transmembrane</keyword>
<protein>
    <recommendedName>
        <fullName evidence="5">Integral membrane protein</fullName>
    </recommendedName>
</protein>
<evidence type="ECO:0000313" key="3">
    <source>
        <dbReference type="EMBL" id="NYD74370.1"/>
    </source>
</evidence>
<keyword evidence="2" id="KW-0472">Membrane</keyword>
<evidence type="ECO:0000313" key="4">
    <source>
        <dbReference type="Proteomes" id="UP000589620"/>
    </source>
</evidence>
<dbReference type="AlphaFoldDB" id="A0A852T153"/>
<keyword evidence="4" id="KW-1185">Reference proteome</keyword>
<evidence type="ECO:0000256" key="2">
    <source>
        <dbReference type="SAM" id="Phobius"/>
    </source>
</evidence>
<name>A0A852T153_9MICO</name>
<accession>A0A852T153</accession>
<comment type="caution">
    <text evidence="3">The sequence shown here is derived from an EMBL/GenBank/DDBJ whole genome shotgun (WGS) entry which is preliminary data.</text>
</comment>
<feature type="region of interest" description="Disordered" evidence="1">
    <location>
        <begin position="175"/>
        <end position="200"/>
    </location>
</feature>
<organism evidence="3 4">
    <name type="scientific">Leifsonia soli</name>
    <dbReference type="NCBI Taxonomy" id="582665"/>
    <lineage>
        <taxon>Bacteria</taxon>
        <taxon>Bacillati</taxon>
        <taxon>Actinomycetota</taxon>
        <taxon>Actinomycetes</taxon>
        <taxon>Micrococcales</taxon>
        <taxon>Microbacteriaceae</taxon>
        <taxon>Leifsonia</taxon>
    </lineage>
</organism>
<dbReference type="InterPro" id="IPR045931">
    <property type="entry name" value="DUF6350"/>
</dbReference>
<dbReference type="Proteomes" id="UP000589620">
    <property type="component" value="Unassembled WGS sequence"/>
</dbReference>